<sequence length="103" mass="12260">MFNNKKLPIVLLFILPITGLSKESENSINNKIEPIDYRLEIEVNKCSIELFINGMRILSYYDKEPMNTLIGIGEYLKPKNNTIQFYTWPSNRKKGYFRFRFNM</sequence>
<reference evidence="1 2" key="1">
    <citation type="submission" date="2018-02" db="EMBL/GenBank/DDBJ databases">
        <authorList>
            <person name="Machado R.A."/>
        </authorList>
    </citation>
    <scope>NUCLEOTIDE SEQUENCE [LARGE SCALE GENOMIC DNA]</scope>
    <source>
        <strain evidence="1 2">DSM 19724</strain>
    </source>
</reference>
<accession>A0A7X5QG89</accession>
<dbReference type="Proteomes" id="UP000591844">
    <property type="component" value="Unassembled WGS sequence"/>
</dbReference>
<keyword evidence="2" id="KW-1185">Reference proteome</keyword>
<comment type="caution">
    <text evidence="1">The sequence shown here is derived from an EMBL/GenBank/DDBJ whole genome shotgun (WGS) entry which is preliminary data.</text>
</comment>
<evidence type="ECO:0000313" key="1">
    <source>
        <dbReference type="EMBL" id="NHB93732.1"/>
    </source>
</evidence>
<protein>
    <submittedName>
        <fullName evidence="1">Uncharacterized protein</fullName>
    </submittedName>
</protein>
<dbReference type="AlphaFoldDB" id="A0A7X5QG89"/>
<evidence type="ECO:0000313" key="2">
    <source>
        <dbReference type="Proteomes" id="UP000591844"/>
    </source>
</evidence>
<dbReference type="EMBL" id="PUJW01000018">
    <property type="protein sequence ID" value="NHB93732.1"/>
    <property type="molecule type" value="Genomic_DNA"/>
</dbReference>
<organism evidence="1 2">
    <name type="scientific">Photorhabdus cinerea</name>
    <dbReference type="NCBI Taxonomy" id="471575"/>
    <lineage>
        <taxon>Bacteria</taxon>
        <taxon>Pseudomonadati</taxon>
        <taxon>Pseudomonadota</taxon>
        <taxon>Gammaproteobacteria</taxon>
        <taxon>Enterobacterales</taxon>
        <taxon>Morganellaceae</taxon>
        <taxon>Photorhabdus</taxon>
    </lineage>
</organism>
<name>A0A7X5QG89_9GAMM</name>
<proteinExistence type="predicted"/>
<gene>
    <name evidence="1" type="ORF">C5469_16930</name>
</gene>